<dbReference type="SMART" id="SM00454">
    <property type="entry name" value="SAM"/>
    <property type="match status" value="3"/>
</dbReference>
<feature type="compositionally biased region" description="Polar residues" evidence="5">
    <location>
        <begin position="12"/>
        <end position="27"/>
    </location>
</feature>
<keyword evidence="2" id="KW-0677">Repeat</keyword>
<dbReference type="PROSITE" id="PS50105">
    <property type="entry name" value="SAM_DOMAIN"/>
    <property type="match status" value="3"/>
</dbReference>
<dbReference type="EMBL" id="GEEE01018941">
    <property type="protein sequence ID" value="JAP44284.1"/>
    <property type="molecule type" value="Transcribed_RNA"/>
</dbReference>
<evidence type="ECO:0000256" key="5">
    <source>
        <dbReference type="SAM" id="MobiDB-lite"/>
    </source>
</evidence>
<dbReference type="InterPro" id="IPR013761">
    <property type="entry name" value="SAM/pointed_sf"/>
</dbReference>
<feature type="region of interest" description="Disordered" evidence="5">
    <location>
        <begin position="1015"/>
        <end position="1048"/>
    </location>
</feature>
<dbReference type="InterPro" id="IPR057892">
    <property type="entry name" value="LIP-1_CC2"/>
</dbReference>
<comment type="similarity">
    <text evidence="1">Belongs to the liprin family. Liprin-alpha subfamily.</text>
</comment>
<dbReference type="GO" id="GO:0050808">
    <property type="term" value="P:synapse organization"/>
    <property type="evidence" value="ECO:0007669"/>
    <property type="project" value="TreeGrafter"/>
</dbReference>
<feature type="region of interest" description="Disordered" evidence="5">
    <location>
        <begin position="1799"/>
        <end position="1944"/>
    </location>
</feature>
<evidence type="ECO:0000256" key="2">
    <source>
        <dbReference type="ARBA" id="ARBA00022737"/>
    </source>
</evidence>
<evidence type="ECO:0000256" key="4">
    <source>
        <dbReference type="SAM" id="Coils"/>
    </source>
</evidence>
<accession>A0A0X3NWX6</accession>
<feature type="domain" description="SAM" evidence="6">
    <location>
        <begin position="1700"/>
        <end position="1769"/>
    </location>
</feature>
<dbReference type="Pfam" id="PF25526">
    <property type="entry name" value="LIP-1"/>
    <property type="match status" value="1"/>
</dbReference>
<feature type="coiled-coil region" evidence="4">
    <location>
        <begin position="315"/>
        <end position="433"/>
    </location>
</feature>
<dbReference type="GO" id="GO:0005737">
    <property type="term" value="C:cytoplasm"/>
    <property type="evidence" value="ECO:0007669"/>
    <property type="project" value="UniProtKB-ARBA"/>
</dbReference>
<dbReference type="Pfam" id="PF00536">
    <property type="entry name" value="SAM_1"/>
    <property type="match status" value="2"/>
</dbReference>
<feature type="compositionally biased region" description="Polar residues" evidence="5">
    <location>
        <begin position="217"/>
        <end position="236"/>
    </location>
</feature>
<feature type="domain" description="SAM" evidence="6">
    <location>
        <begin position="1525"/>
        <end position="1591"/>
    </location>
</feature>
<feature type="region of interest" description="Disordered" evidence="5">
    <location>
        <begin position="1091"/>
        <end position="1152"/>
    </location>
</feature>
<feature type="coiled-coil region" evidence="4">
    <location>
        <begin position="34"/>
        <end position="125"/>
    </location>
</feature>
<feature type="compositionally biased region" description="Basic and acidic residues" evidence="5">
    <location>
        <begin position="1118"/>
        <end position="1127"/>
    </location>
</feature>
<dbReference type="InterPro" id="IPR037621">
    <property type="entry name" value="LIP-1_SAM_2"/>
</dbReference>
<evidence type="ECO:0000313" key="7">
    <source>
        <dbReference type="EMBL" id="JAP44284.1"/>
    </source>
</evidence>
<dbReference type="CDD" id="cd09562">
    <property type="entry name" value="SAM_liprin-alpha1_2_3_4_repeat1"/>
    <property type="match status" value="1"/>
</dbReference>
<dbReference type="PANTHER" id="PTHR12587:SF20">
    <property type="entry name" value="LIPRIN-ALPHA, ISOFORM E"/>
    <property type="match status" value="1"/>
</dbReference>
<sequence length="1944" mass="210137">MCDIMPTIAEDGNSSQGDRDSQVSGDGNTVEDMLLSILDERDRLMENFQEAQEQLSYSQNRMQELEREKECLSRQLREKIPEDIAALTKEVQQLRDQLMEREDEIQELKAERSNTRLLLEHLECLVARHERSLRMTVVKRQISSPGGVSSEVEVLKALKSLFEHHKAMDTRLRERLRASLERAAQLEEEVRSSAGDRASLREQLAAALANIAAATSHNLSSTPTPSNTHANANASGTEDGGTGGSNKLRDLLKQQTSSADHSSLPPGGPPVIDANGSADQTNGAANGVNLAAENANYAAVAAAAAASAAATERKLVEVTGHAKDLEATVASLQKELSHSHDQSVRLQRDLRELEAQREDNEARIATLEQRYLAAQQEATIAHEKASHVSSELISREAELKQSEERVNHLHIEVDMLKNKNEDLLVQLEKYRNGTDQATKCEVSEQIVSSTGSVGALENGLGSRSLEAQSEESKAAGLSDADASNLRQQLSQADDRLREMQAAMTEIQAELQRARQRERLNEDHSARLTATVDKLLLESNERLQTHLREKMTVVEEKNHLTAELDRVRRQLEVIQSDRDRLLTDIERLKRQASLTESLDLSALNNDNYTAYSNNSLGRHSLRGQRSGDGEDWVKTSVDHEVNGVASVGSVHSPVAASVSSSGLSPTASMEPSAAEINGTNGTINSGSASDAQALALMIQDQLDAINNEIKLIQEEKQNTEQLAEELESRVGGGSGGGGGHQSFFYDPMLSGGGSGVIQEPRTYLSDHLNAIASSTGTATPVAPPILPGFGPTGWSPPPSPRSGCATPAAAGLVGVSLASPSPFPATGYAASVTTLQPHRSPQYQQRHVFAGPMRATVTDPQRSSSAMAQLLCQSPISASSGDYDTPSQSESLGRCYQNVSRQLSNSGSAGMGTGSRWSAEASERGTVATTAAAAENPYEFGPDECSLPAWRRSSEVAIARLTGAPSNTTQAPDDISYTVPRASSSLGQTFPGRMNSERLNGIDPEMSYNRTSPLKQNYAPPMGPSQFSDRVSRTAARSPEEKDAQAVTPILPSVSSILLGESSSSSSIHRRPSETVKSTSLQYLLESEAGAQESGFSAASPQFQRQLSQGQLQNNHRQQHPDRQEGKRLSTPMLHSDPSLLRRHSVPSYRESSIPSISRGAKVQTTASGVAVLEASGITASPKSETVQTGFVGRAHSPPTPVPSVASVSFQHPSPYNAHFPHEGEVLTSLPHEHPHHHYQHPASMKGRLAQAGQSLPPFTRPFSPQRIPPQYQLQHLPSPHYQQQHHLLLPAESNAVARMRASSLTPSPTPSKKKSRMLTGTLGRIFKRGSSSSSSSGGSGSPLPGGTLPKFSVGSLQFGVSGSSSPSLGIPYTPPPPLPTAGSSTGAAELDANFQRHCQKLQQQQAQFLRHKEMHQQHLHQLSQQQQQQQQQRVPYGVDVDSNIDTEDDVTVFSSPANTTNQEAVPKTPVGGGAFGRQVVGTAPQNSFLPVAGLPVAQPLEERRRKKKKELLEEAMEARLPFAQWNGPTIVAWLELWVGMPAWYVAACRANVKSGAIMAALSEQEIQREIGISNPLHRLKLRLAIQEMVALTAPTPTPRPNTSRLAFGEMDHEWIGNVWLPGLGLGQYRPAFMECLVDARMLDHLTKRDLRTHLKMVDAMHRTSLLYGIVCLKRLNYDRLELERRQRECVHRENIDLLVWTCERVQAWLDQIGLREYAGHLVGSGIHGGLIGLHADLDANQLALVLQIPTSATSARNTLARELDKLVQRFRASAPPAAAALGPAPRVLAMEAAAAVKARLQSSTGSTDEEASESSAPHSPSAATTSSPQEPQPREPPVEEPANRISPVNETGLGAEDDANACSSNSMPSEPVDVNRMDPSPPPNQQQQQQQQQPTSQPLKSPSPVMSSTTTVNVTTSGTTAPQTPLIGLRRKGTAPPPPIKAKP</sequence>
<dbReference type="InterPro" id="IPR037620">
    <property type="entry name" value="LIP-1_SAM_1"/>
</dbReference>
<evidence type="ECO:0000256" key="3">
    <source>
        <dbReference type="ARBA" id="ARBA00023054"/>
    </source>
</evidence>
<dbReference type="PANTHER" id="PTHR12587">
    <property type="entry name" value="LAR INTERACTING PROTEIN LIP -RELATED PROTEIN"/>
    <property type="match status" value="1"/>
</dbReference>
<feature type="compositionally biased region" description="Low complexity" evidence="5">
    <location>
        <begin position="1885"/>
        <end position="1922"/>
    </location>
</feature>
<feature type="coiled-coil region" evidence="4">
    <location>
        <begin position="482"/>
        <end position="516"/>
    </location>
</feature>
<evidence type="ECO:0000259" key="6">
    <source>
        <dbReference type="PROSITE" id="PS50105"/>
    </source>
</evidence>
<dbReference type="Pfam" id="PF07647">
    <property type="entry name" value="SAM_2"/>
    <property type="match status" value="1"/>
</dbReference>
<dbReference type="CDD" id="cd09565">
    <property type="entry name" value="SAM_liprin-alpha1_2_3_4_repeat2"/>
    <property type="match status" value="1"/>
</dbReference>
<feature type="coiled-coil region" evidence="4">
    <location>
        <begin position="1387"/>
        <end position="1432"/>
    </location>
</feature>
<feature type="domain" description="SAM" evidence="6">
    <location>
        <begin position="1619"/>
        <end position="1675"/>
    </location>
</feature>
<feature type="region of interest" description="Disordered" evidence="5">
    <location>
        <begin position="1326"/>
        <end position="1350"/>
    </location>
</feature>
<protein>
    <recommendedName>
        <fullName evidence="6">SAM domain-containing protein</fullName>
    </recommendedName>
</protein>
<name>A0A0X3NWX6_SCHSO</name>
<feature type="compositionally biased region" description="Low complexity" evidence="5">
    <location>
        <begin position="1101"/>
        <end position="1112"/>
    </location>
</feature>
<feature type="region of interest" description="Disordered" evidence="5">
    <location>
        <begin position="1"/>
        <end position="29"/>
    </location>
</feature>
<feature type="region of interest" description="Disordered" evidence="5">
    <location>
        <begin position="964"/>
        <end position="995"/>
    </location>
</feature>
<dbReference type="SUPFAM" id="SSF47769">
    <property type="entry name" value="SAM/Pointed domain"/>
    <property type="match status" value="2"/>
</dbReference>
<dbReference type="InterPro" id="IPR029515">
    <property type="entry name" value="Liprin"/>
</dbReference>
<reference evidence="7" key="1">
    <citation type="submission" date="2016-01" db="EMBL/GenBank/DDBJ databases">
        <title>Reference transcriptome for the parasite Schistocephalus solidus: insights into the molecular evolution of parasitism.</title>
        <authorList>
            <person name="Hebert F.O."/>
            <person name="Grambauer S."/>
            <person name="Barber I."/>
            <person name="Landry C.R."/>
            <person name="Aubin-Horth N."/>
        </authorList>
    </citation>
    <scope>NUCLEOTIDE SEQUENCE</scope>
</reference>
<feature type="coiled-coil region" evidence="4">
    <location>
        <begin position="169"/>
        <end position="203"/>
    </location>
</feature>
<gene>
    <name evidence="7" type="ORF">TR144089</name>
</gene>
<keyword evidence="3 4" id="KW-0175">Coiled coil</keyword>
<feature type="coiled-coil region" evidence="4">
    <location>
        <begin position="556"/>
        <end position="590"/>
    </location>
</feature>
<proteinExistence type="inferred from homology"/>
<feature type="region of interest" description="Disordered" evidence="5">
    <location>
        <begin position="1363"/>
        <end position="1386"/>
    </location>
</feature>
<dbReference type="GO" id="GO:0048786">
    <property type="term" value="C:presynaptic active zone"/>
    <property type="evidence" value="ECO:0007669"/>
    <property type="project" value="TreeGrafter"/>
</dbReference>
<feature type="compositionally biased region" description="Pro residues" evidence="5">
    <location>
        <begin position="1935"/>
        <end position="1944"/>
    </location>
</feature>
<dbReference type="InterPro" id="IPR001660">
    <property type="entry name" value="SAM"/>
</dbReference>
<feature type="region of interest" description="Disordered" evidence="5">
    <location>
        <begin position="217"/>
        <end position="280"/>
    </location>
</feature>
<feature type="coiled-coil region" evidence="4">
    <location>
        <begin position="694"/>
        <end position="728"/>
    </location>
</feature>
<dbReference type="Gene3D" id="1.10.150.50">
    <property type="entry name" value="Transcription Factor, Ets-1"/>
    <property type="match status" value="3"/>
</dbReference>
<organism evidence="7">
    <name type="scientific">Schistocephalus solidus</name>
    <name type="common">Tapeworm</name>
    <dbReference type="NCBI Taxonomy" id="70667"/>
    <lineage>
        <taxon>Eukaryota</taxon>
        <taxon>Metazoa</taxon>
        <taxon>Spiralia</taxon>
        <taxon>Lophotrochozoa</taxon>
        <taxon>Platyhelminthes</taxon>
        <taxon>Cestoda</taxon>
        <taxon>Eucestoda</taxon>
        <taxon>Diphyllobothriidea</taxon>
        <taxon>Diphyllobothriidae</taxon>
        <taxon>Schistocephalus</taxon>
    </lineage>
</organism>
<evidence type="ECO:0000256" key="1">
    <source>
        <dbReference type="ARBA" id="ARBA00007026"/>
    </source>
</evidence>
<feature type="compositionally biased region" description="Low complexity" evidence="5">
    <location>
        <begin position="1813"/>
        <end position="1829"/>
    </location>
</feature>